<dbReference type="PANTHER" id="PTHR13847:SF289">
    <property type="entry name" value="GLYCINE OXIDASE"/>
    <property type="match status" value="1"/>
</dbReference>
<accession>A0A9X3SCV3</accession>
<dbReference type="InterPro" id="IPR036188">
    <property type="entry name" value="FAD/NAD-bd_sf"/>
</dbReference>
<dbReference type="Proteomes" id="UP001140076">
    <property type="component" value="Unassembled WGS sequence"/>
</dbReference>
<keyword evidence="4" id="KW-1185">Reference proteome</keyword>
<reference evidence="3" key="1">
    <citation type="submission" date="2021-10" db="EMBL/GenBank/DDBJ databases">
        <title>Streptomonospora sp. nov., isolated from mangrove soil.</title>
        <authorList>
            <person name="Chen X."/>
            <person name="Ge X."/>
            <person name="Liu W."/>
        </authorList>
    </citation>
    <scope>NUCLEOTIDE SEQUENCE</scope>
    <source>
        <strain evidence="3">S1-112</strain>
    </source>
</reference>
<name>A0A9X3SCV3_9ACTN</name>
<organism evidence="3 4">
    <name type="scientific">Streptomonospora mangrovi</name>
    <dbReference type="NCBI Taxonomy" id="2883123"/>
    <lineage>
        <taxon>Bacteria</taxon>
        <taxon>Bacillati</taxon>
        <taxon>Actinomycetota</taxon>
        <taxon>Actinomycetes</taxon>
        <taxon>Streptosporangiales</taxon>
        <taxon>Nocardiopsidaceae</taxon>
        <taxon>Streptomonospora</taxon>
    </lineage>
</organism>
<dbReference type="GO" id="GO:0016491">
    <property type="term" value="F:oxidoreductase activity"/>
    <property type="evidence" value="ECO:0007669"/>
    <property type="project" value="UniProtKB-KW"/>
</dbReference>
<feature type="domain" description="FAD dependent oxidoreductase" evidence="2">
    <location>
        <begin position="4"/>
        <end position="336"/>
    </location>
</feature>
<dbReference type="Gene3D" id="3.50.50.60">
    <property type="entry name" value="FAD/NAD(P)-binding domain"/>
    <property type="match status" value="1"/>
</dbReference>
<dbReference type="SUPFAM" id="SSF51905">
    <property type="entry name" value="FAD/NAD(P)-binding domain"/>
    <property type="match status" value="1"/>
</dbReference>
<comment type="caution">
    <text evidence="3">The sequence shown here is derived from an EMBL/GenBank/DDBJ whole genome shotgun (WGS) entry which is preliminary data.</text>
</comment>
<dbReference type="AlphaFoldDB" id="A0A9X3SCV3"/>
<dbReference type="EMBL" id="JAJAQC010000003">
    <property type="protein sequence ID" value="MDA0563172.1"/>
    <property type="molecule type" value="Genomic_DNA"/>
</dbReference>
<sequence length="366" mass="38012">MRTVAVVGAGIIGAAAAWHLARRGARVIVLERAAAPATGTSATSFCRVSPFGHPPGSYFELNRAGLAEHHRLRAEGVPGFHPCATLVWRADPDRLRAEITAARGHGYAVSCPPTAQIAAFSVTPSRRPALVAYLPEEGWADLPVMAQWMLERARRHGAEVRFHAVVSGVRRNGDGAVRGVDLESGARVAADVVLNAAGAQGDRVARLAGGPLPLAPTSGLLVELPLRGSVPLMLVTPRVSVRPAGPDSVQAHSDAVDSRLETAPLARLVADLSQRAAALVPGLAGARPVAVRVGVRARPADRYSSAGFLATVPGYYEAVTHSGATLGPLLGRLAAEEITGGPRSPLLAPYSPDRFLAASPASPAVR</sequence>
<evidence type="ECO:0000313" key="4">
    <source>
        <dbReference type="Proteomes" id="UP001140076"/>
    </source>
</evidence>
<evidence type="ECO:0000259" key="2">
    <source>
        <dbReference type="Pfam" id="PF01266"/>
    </source>
</evidence>
<dbReference type="PANTHER" id="PTHR13847">
    <property type="entry name" value="SARCOSINE DEHYDROGENASE-RELATED"/>
    <property type="match status" value="1"/>
</dbReference>
<dbReference type="Pfam" id="PF01266">
    <property type="entry name" value="DAO"/>
    <property type="match status" value="1"/>
</dbReference>
<dbReference type="Gene3D" id="3.30.9.10">
    <property type="entry name" value="D-Amino Acid Oxidase, subunit A, domain 2"/>
    <property type="match status" value="1"/>
</dbReference>
<gene>
    <name evidence="3" type="ORF">LG943_02335</name>
</gene>
<dbReference type="GO" id="GO:0005737">
    <property type="term" value="C:cytoplasm"/>
    <property type="evidence" value="ECO:0007669"/>
    <property type="project" value="TreeGrafter"/>
</dbReference>
<evidence type="ECO:0000256" key="1">
    <source>
        <dbReference type="ARBA" id="ARBA00023002"/>
    </source>
</evidence>
<protein>
    <submittedName>
        <fullName evidence="3">FAD-binding oxidoreductase</fullName>
    </submittedName>
</protein>
<keyword evidence="1" id="KW-0560">Oxidoreductase</keyword>
<evidence type="ECO:0000313" key="3">
    <source>
        <dbReference type="EMBL" id="MDA0563172.1"/>
    </source>
</evidence>
<proteinExistence type="predicted"/>
<dbReference type="RefSeq" id="WP_270070457.1">
    <property type="nucleotide sequence ID" value="NZ_JAJAQC010000003.1"/>
</dbReference>
<dbReference type="InterPro" id="IPR006076">
    <property type="entry name" value="FAD-dep_OxRdtase"/>
</dbReference>